<keyword evidence="4" id="KW-0032">Aminotransferase</keyword>
<evidence type="ECO:0000313" key="4">
    <source>
        <dbReference type="EMBL" id="GAA3890869.1"/>
    </source>
</evidence>
<comment type="similarity">
    <text evidence="1">Belongs to the class-III pyridoxal-phosphate-dependent aminotransferase family.</text>
</comment>
<dbReference type="GO" id="GO:0008483">
    <property type="term" value="F:transaminase activity"/>
    <property type="evidence" value="ECO:0007669"/>
    <property type="project" value="UniProtKB-KW"/>
</dbReference>
<proteinExistence type="inferred from homology"/>
<accession>A0ABP7KZP1</accession>
<feature type="domain" description="Aminoglycoside phosphotransferase" evidence="3">
    <location>
        <begin position="37"/>
        <end position="260"/>
    </location>
</feature>
<dbReference type="InterPro" id="IPR002575">
    <property type="entry name" value="Aminoglycoside_PTrfase"/>
</dbReference>
<evidence type="ECO:0000256" key="2">
    <source>
        <dbReference type="ARBA" id="ARBA00022898"/>
    </source>
</evidence>
<dbReference type="PANTHER" id="PTHR45688:SF13">
    <property type="entry name" value="ALANINE--GLYOXYLATE AMINOTRANSFERASE 2-LIKE"/>
    <property type="match status" value="1"/>
</dbReference>
<dbReference type="InterPro" id="IPR005814">
    <property type="entry name" value="Aminotrans_3"/>
</dbReference>
<dbReference type="InterPro" id="IPR015422">
    <property type="entry name" value="PyrdxlP-dep_Trfase_small"/>
</dbReference>
<dbReference type="NCBIfam" id="NF004800">
    <property type="entry name" value="PRK06149.1"/>
    <property type="match status" value="1"/>
</dbReference>
<dbReference type="PROSITE" id="PS00600">
    <property type="entry name" value="AA_TRANSFER_CLASS_3"/>
    <property type="match status" value="1"/>
</dbReference>
<sequence length="1014" mass="109415">MFNFFDGPQLVRPAVTEADAVRMAVELYGITGTAQELGSQQDRNFRIDGADPAGREGSYLLKVDNPAFAESELASQGAAMEHLSDRGLRIPVPVRGRDGQSRQWWPDATGLLPVRMFTFLPGGSLVDAGHFDASVIGELGRISALVADGLTDFSGDGLDRQLQWDMRNASAVVDQLIDRMPEPARRDLVRQKARSAADRLNVLAPALRVQPIHGDVTDDNVVCTRLDNGRLFPDGVIDFGDLGYGWLVAELAVTMSSILPHVPQNPAAVFEAVRRFDEVVPLHDEEIAALWPLLILRGAVLVVSGEDQTQREIGNVYAEERMQAEWQVFDIAQRIGFDEAEVAIRQLLGRSPLSSAHSPVRVLVAEASMIAAIDAGDSVILDLSVTSPLLHDGRWLRPDAEWALAAEALDQSAVAVAPYGQHRLTRSRPHQPTESETFAAITEVFLGGSTRIHAPLAAVVVRATGEELVLRLSAPGDSAEELVLGGLTAVVAVGTAVTAGQLVGTVNHVDERELADGRSVGRLTVQRRRSGATPPRFATPTWGEAWRVLAPDPAALLGLSPVPAAEPAVMSAAESAEREADRRERVFAAAQERYYENPPQIERGWQQFLVATDGRCHLDMVNNVSAIGHSHPRLSRAIFDQMQLLNTNSRFLYRALADLSERLVALAPDPSLDTVLLVNSGSEAVDLALRLAQMHTGRRTVVALREAYHGWTMASDAVTTSAYDNPFALANRPDWVTVVDAPNSYRGRHRGAQAGAEYLVDFTQQLNALQETDAAQRGELPDDAQGVAAFICEPILGNAGGVVLPVGYLAGVYADIRARGGLCIADEVQVGYGRLGEHFWGVQQQGVVPDIISVAKAMGNGYPLGAVITRREIAESLAREGNFFSSAGGSPVGSVAGLAVLDVMRDEGLQENARLVGGHLVQRLTELAAKHPLIGAVHGLGLYLGVELVRDRVTLEPAAAETAAICERMRELGVVVQPTSERQNVLKVKPPLCLTIESADFFIDMLDEVLTRGW</sequence>
<keyword evidence="4" id="KW-0808">Transferase</keyword>
<dbReference type="Gene3D" id="3.90.1200.10">
    <property type="match status" value="1"/>
</dbReference>
<dbReference type="InterPro" id="IPR011009">
    <property type="entry name" value="Kinase-like_dom_sf"/>
</dbReference>
<reference evidence="5" key="1">
    <citation type="journal article" date="2019" name="Int. J. Syst. Evol. Microbiol.">
        <title>The Global Catalogue of Microorganisms (GCM) 10K type strain sequencing project: providing services to taxonomists for standard genome sequencing and annotation.</title>
        <authorList>
            <consortium name="The Broad Institute Genomics Platform"/>
            <consortium name="The Broad Institute Genome Sequencing Center for Infectious Disease"/>
            <person name="Wu L."/>
            <person name="Ma J."/>
        </authorList>
    </citation>
    <scope>NUCLEOTIDE SEQUENCE [LARGE SCALE GENOMIC DNA]</scope>
    <source>
        <strain evidence="5">JCM 17021</strain>
    </source>
</reference>
<keyword evidence="2" id="KW-0663">Pyridoxal phosphate</keyword>
<evidence type="ECO:0000256" key="1">
    <source>
        <dbReference type="ARBA" id="ARBA00008954"/>
    </source>
</evidence>
<dbReference type="Gene3D" id="3.40.640.10">
    <property type="entry name" value="Type I PLP-dependent aspartate aminotransferase-like (Major domain)"/>
    <property type="match status" value="1"/>
</dbReference>
<dbReference type="InterPro" id="IPR049704">
    <property type="entry name" value="Aminotrans_3_PPA_site"/>
</dbReference>
<dbReference type="Pfam" id="PF00202">
    <property type="entry name" value="Aminotran_3"/>
    <property type="match status" value="1"/>
</dbReference>
<gene>
    <name evidence="4" type="ORF">GCM10022381_35980</name>
</gene>
<dbReference type="SUPFAM" id="SSF56112">
    <property type="entry name" value="Protein kinase-like (PK-like)"/>
    <property type="match status" value="1"/>
</dbReference>
<dbReference type="Gene3D" id="3.90.1150.10">
    <property type="entry name" value="Aspartate Aminotransferase, domain 1"/>
    <property type="match status" value="1"/>
</dbReference>
<dbReference type="Proteomes" id="UP001501803">
    <property type="component" value="Unassembled WGS sequence"/>
</dbReference>
<name>A0ABP7KZP1_9MICO</name>
<dbReference type="EMBL" id="BAABCN010000015">
    <property type="protein sequence ID" value="GAA3890869.1"/>
    <property type="molecule type" value="Genomic_DNA"/>
</dbReference>
<organism evidence="4 5">
    <name type="scientific">Leifsonia kafniensis</name>
    <dbReference type="NCBI Taxonomy" id="475957"/>
    <lineage>
        <taxon>Bacteria</taxon>
        <taxon>Bacillati</taxon>
        <taxon>Actinomycetota</taxon>
        <taxon>Actinomycetes</taxon>
        <taxon>Micrococcales</taxon>
        <taxon>Microbacteriaceae</taxon>
        <taxon>Leifsonia</taxon>
    </lineage>
</organism>
<evidence type="ECO:0000259" key="3">
    <source>
        <dbReference type="Pfam" id="PF01636"/>
    </source>
</evidence>
<dbReference type="RefSeq" id="WP_345069239.1">
    <property type="nucleotide sequence ID" value="NZ_BAABCN010000015.1"/>
</dbReference>
<dbReference type="CDD" id="cd00610">
    <property type="entry name" value="OAT_like"/>
    <property type="match status" value="1"/>
</dbReference>
<keyword evidence="5" id="KW-1185">Reference proteome</keyword>
<dbReference type="PANTHER" id="PTHR45688">
    <property type="match status" value="1"/>
</dbReference>
<evidence type="ECO:0000313" key="5">
    <source>
        <dbReference type="Proteomes" id="UP001501803"/>
    </source>
</evidence>
<dbReference type="SUPFAM" id="SSF53383">
    <property type="entry name" value="PLP-dependent transferases"/>
    <property type="match status" value="1"/>
</dbReference>
<dbReference type="Pfam" id="PF01636">
    <property type="entry name" value="APH"/>
    <property type="match status" value="1"/>
</dbReference>
<comment type="caution">
    <text evidence="4">The sequence shown here is derived from an EMBL/GenBank/DDBJ whole genome shotgun (WGS) entry which is preliminary data.</text>
</comment>
<protein>
    <submittedName>
        <fullName evidence="4">Aminotransferase</fullName>
    </submittedName>
</protein>
<dbReference type="InterPro" id="IPR015421">
    <property type="entry name" value="PyrdxlP-dep_Trfase_major"/>
</dbReference>
<dbReference type="InterPro" id="IPR015424">
    <property type="entry name" value="PyrdxlP-dep_Trfase"/>
</dbReference>